<sequence>MKTIMKPEFWKESVVYEIYPRSFKDSNNDGIGDIPGIRSKLDYLQQLGVDILWLTPVYVSPNVDYGYDIKEHRDIQPEYGTMDDWKELLDDVHRRGMKLIMDLVVNHTSDQHEWFQQAISSPDNPYRDYYIWQAPKEDGSAPNNWISYLGDSMWKLDEASNEYYLHSYSEKQPDLNWENPKVRHDMKEMMRFWLDLGIDGYRIDAVNMISKDTSFPDAPPSDKLQANAEGFYKNGPRIHEYLHELYTDVFSHYKMFTAGEAASVSIDDVKKYTNPDREEMSMVLMIEASKVCDADNDMWQSKDWSLHDLKEIIAKWEEDIYGQGWMGIYLSNHDHPRLVSYLGHEGEYRTDSAKMLAMFLLTLRGTPYIYQGDEIGMTNAEHMKTIEDVKEQQAQGYYKQMVEEKGEDPEVIMERIRAKARDNARTPMQWDDSEHAGFSTATPWIPAHSNKVEINVAQQLEDEDSVFHFYRKMIGIRKESSALIYGKYACELSDDPYIFAYTREWNDEHWLIILNFSKSSTDLQLPEQLVERIQHSELMIGTHGEHSEEVVQALKSGQQTTLHPYESLAFRGLSILDQ</sequence>
<evidence type="ECO:0000313" key="5">
    <source>
        <dbReference type="EMBL" id="ODP26532.1"/>
    </source>
</evidence>
<dbReference type="Proteomes" id="UP000094578">
    <property type="component" value="Unassembled WGS sequence"/>
</dbReference>
<gene>
    <name evidence="5" type="primary">treS</name>
    <name evidence="5" type="ORF">PTI45_04372</name>
</gene>
<dbReference type="EMBL" id="MDER01000086">
    <property type="protein sequence ID" value="ODP26532.1"/>
    <property type="molecule type" value="Genomic_DNA"/>
</dbReference>
<dbReference type="NCBIfam" id="NF008183">
    <property type="entry name" value="PRK10933.1"/>
    <property type="match status" value="1"/>
</dbReference>
<dbReference type="InterPro" id="IPR056300">
    <property type="entry name" value="SusG-like_C"/>
</dbReference>
<evidence type="ECO:0000259" key="4">
    <source>
        <dbReference type="SMART" id="SM00642"/>
    </source>
</evidence>
<dbReference type="SMART" id="SM00642">
    <property type="entry name" value="Aamy"/>
    <property type="match status" value="1"/>
</dbReference>
<accession>A0A1E3KY90</accession>
<dbReference type="FunFam" id="3.90.400.10:FF:000002">
    <property type="entry name" value="Sucrose isomerase"/>
    <property type="match status" value="1"/>
</dbReference>
<dbReference type="Gene3D" id="2.60.40.1180">
    <property type="entry name" value="Golgi alpha-mannosidase II"/>
    <property type="match status" value="1"/>
</dbReference>
<keyword evidence="2 5" id="KW-0378">Hydrolase</keyword>
<dbReference type="InterPro" id="IPR045857">
    <property type="entry name" value="O16G_dom_2"/>
</dbReference>
<dbReference type="InterPro" id="IPR017853">
    <property type="entry name" value="GH"/>
</dbReference>
<dbReference type="Gene3D" id="3.90.400.10">
    <property type="entry name" value="Oligo-1,6-glucosidase, Domain 2"/>
    <property type="match status" value="1"/>
</dbReference>
<dbReference type="EC" id="5.4.99.16" evidence="5"/>
<name>A0A1E3KY90_9BACL</name>
<dbReference type="GO" id="GO:0016740">
    <property type="term" value="F:transferase activity"/>
    <property type="evidence" value="ECO:0007669"/>
    <property type="project" value="UniProtKB-KW"/>
</dbReference>
<dbReference type="InterPro" id="IPR006047">
    <property type="entry name" value="GH13_cat_dom"/>
</dbReference>
<keyword evidence="5" id="KW-0808">Transferase</keyword>
<protein>
    <submittedName>
        <fullName evidence="5">Maltose alpha-D-glucosyltransferase</fullName>
        <ecNumber evidence="5">3.2.1.1</ecNumber>
        <ecNumber evidence="5">5.4.99.16</ecNumber>
    </submittedName>
</protein>
<organism evidence="5 6">
    <name type="scientific">Paenibacillus nuruki</name>
    <dbReference type="NCBI Taxonomy" id="1886670"/>
    <lineage>
        <taxon>Bacteria</taxon>
        <taxon>Bacillati</taxon>
        <taxon>Bacillota</taxon>
        <taxon>Bacilli</taxon>
        <taxon>Bacillales</taxon>
        <taxon>Paenibacillaceae</taxon>
        <taxon>Paenibacillus</taxon>
    </lineage>
</organism>
<dbReference type="Pfam" id="PF23915">
    <property type="entry name" value="SusG_C"/>
    <property type="match status" value="1"/>
</dbReference>
<dbReference type="STRING" id="1886670.PTI45_04372"/>
<dbReference type="PANTHER" id="PTHR10357">
    <property type="entry name" value="ALPHA-AMYLASE FAMILY MEMBER"/>
    <property type="match status" value="1"/>
</dbReference>
<evidence type="ECO:0000313" key="6">
    <source>
        <dbReference type="Proteomes" id="UP000094578"/>
    </source>
</evidence>
<dbReference type="PATRIC" id="fig|1886670.3.peg.4403"/>
<dbReference type="GO" id="GO:0047471">
    <property type="term" value="F:maltose alpha-D-glucosyltransferase activity"/>
    <property type="evidence" value="ECO:0007669"/>
    <property type="project" value="UniProtKB-EC"/>
</dbReference>
<dbReference type="PANTHER" id="PTHR10357:SF179">
    <property type="entry name" value="NEUTRAL AND BASIC AMINO ACID TRANSPORT PROTEIN RBAT"/>
    <property type="match status" value="1"/>
</dbReference>
<keyword evidence="3 5" id="KW-0326">Glycosidase</keyword>
<proteinExistence type="inferred from homology"/>
<keyword evidence="6" id="KW-1185">Reference proteome</keyword>
<dbReference type="SUPFAM" id="SSF51445">
    <property type="entry name" value="(Trans)glycosidases"/>
    <property type="match status" value="1"/>
</dbReference>
<dbReference type="CDD" id="cd11333">
    <property type="entry name" value="AmyAc_SI_OligoGlu_DGase"/>
    <property type="match status" value="1"/>
</dbReference>
<dbReference type="SUPFAM" id="SSF51011">
    <property type="entry name" value="Glycosyl hydrolase domain"/>
    <property type="match status" value="1"/>
</dbReference>
<reference evidence="5 6" key="1">
    <citation type="submission" date="2016-08" db="EMBL/GenBank/DDBJ databases">
        <title>Genome sequencing of Paenibacillus sp. TI45-13ar, isolated from Korean traditional nuruk.</title>
        <authorList>
            <person name="Kim S.-J."/>
        </authorList>
    </citation>
    <scope>NUCLEOTIDE SEQUENCE [LARGE SCALE GENOMIC DNA]</scope>
    <source>
        <strain evidence="5 6">TI45-13ar</strain>
    </source>
</reference>
<evidence type="ECO:0000256" key="1">
    <source>
        <dbReference type="ARBA" id="ARBA00008061"/>
    </source>
</evidence>
<evidence type="ECO:0000256" key="3">
    <source>
        <dbReference type="ARBA" id="ARBA00023295"/>
    </source>
</evidence>
<dbReference type="InterPro" id="IPR013780">
    <property type="entry name" value="Glyco_hydro_b"/>
</dbReference>
<dbReference type="Gene3D" id="3.20.20.80">
    <property type="entry name" value="Glycosidases"/>
    <property type="match status" value="1"/>
</dbReference>
<dbReference type="RefSeq" id="WP_139129306.1">
    <property type="nucleotide sequence ID" value="NZ_MDER01000086.1"/>
</dbReference>
<comment type="similarity">
    <text evidence="1">Belongs to the glycosyl hydrolase 13 family.</text>
</comment>
<dbReference type="GO" id="GO:0004556">
    <property type="term" value="F:alpha-amylase activity"/>
    <property type="evidence" value="ECO:0007669"/>
    <property type="project" value="UniProtKB-EC"/>
</dbReference>
<dbReference type="EC" id="3.2.1.1" evidence="5"/>
<dbReference type="AlphaFoldDB" id="A0A1E3KY90"/>
<dbReference type="GO" id="GO:0009313">
    <property type="term" value="P:oligosaccharide catabolic process"/>
    <property type="evidence" value="ECO:0007669"/>
    <property type="project" value="TreeGrafter"/>
</dbReference>
<keyword evidence="5" id="KW-0413">Isomerase</keyword>
<dbReference type="Pfam" id="PF00128">
    <property type="entry name" value="Alpha-amylase"/>
    <property type="match status" value="1"/>
</dbReference>
<feature type="domain" description="Glycosyl hydrolase family 13 catalytic" evidence="4">
    <location>
        <begin position="17"/>
        <end position="425"/>
    </location>
</feature>
<comment type="caution">
    <text evidence="5">The sequence shown here is derived from an EMBL/GenBank/DDBJ whole genome shotgun (WGS) entry which is preliminary data.</text>
</comment>
<dbReference type="FunFam" id="3.20.20.80:FF:000064">
    <property type="entry name" value="Oligo-1,6-glucosidase"/>
    <property type="match status" value="1"/>
</dbReference>
<evidence type="ECO:0000256" key="2">
    <source>
        <dbReference type="ARBA" id="ARBA00022801"/>
    </source>
</evidence>